<dbReference type="EMBL" id="MNQU01000044">
    <property type="protein sequence ID" value="OKZ39517.1"/>
    <property type="molecule type" value="Genomic_DNA"/>
</dbReference>
<dbReference type="Proteomes" id="UP000283766">
    <property type="component" value="Unassembled WGS sequence"/>
</dbReference>
<dbReference type="GO" id="GO:0009307">
    <property type="term" value="P:DNA restriction-modification system"/>
    <property type="evidence" value="ECO:0007669"/>
    <property type="project" value="InterPro"/>
</dbReference>
<dbReference type="Proteomes" id="UP000432488">
    <property type="component" value="Unassembled WGS sequence"/>
</dbReference>
<dbReference type="Pfam" id="PF05869">
    <property type="entry name" value="Dam"/>
    <property type="match status" value="1"/>
</dbReference>
<dbReference type="EMBL" id="QRJL01000002">
    <property type="protein sequence ID" value="RHH33416.1"/>
    <property type="molecule type" value="Genomic_DNA"/>
</dbReference>
<dbReference type="Proteomes" id="UP000462376">
    <property type="component" value="Unassembled WGS sequence"/>
</dbReference>
<protein>
    <submittedName>
        <fullName evidence="5">Adenine methyltransferase</fullName>
    </submittedName>
    <submittedName>
        <fullName evidence="3">DNA N-6-adenine-methyltransferase</fullName>
    </submittedName>
</protein>
<dbReference type="Proteomes" id="UP000186549">
    <property type="component" value="Unassembled WGS sequence"/>
</dbReference>
<organism evidence="5 7">
    <name type="scientific">Bacteroides uniformis</name>
    <dbReference type="NCBI Taxonomy" id="820"/>
    <lineage>
        <taxon>Bacteria</taxon>
        <taxon>Pseudomonadati</taxon>
        <taxon>Bacteroidota</taxon>
        <taxon>Bacteroidia</taxon>
        <taxon>Bacteroidales</taxon>
        <taxon>Bacteroidaceae</taxon>
        <taxon>Bacteroides</taxon>
    </lineage>
</organism>
<evidence type="ECO:0000313" key="5">
    <source>
        <dbReference type="EMBL" id="OKZ39517.1"/>
    </source>
</evidence>
<reference evidence="6 8" key="2">
    <citation type="submission" date="2018-08" db="EMBL/GenBank/DDBJ databases">
        <title>A genome reference for cultivated species of the human gut microbiota.</title>
        <authorList>
            <person name="Zou Y."/>
            <person name="Xue W."/>
            <person name="Luo G."/>
        </authorList>
    </citation>
    <scope>NUCLEOTIDE SEQUENCE [LARGE SCALE GENOMIC DNA]</scope>
    <source>
        <strain evidence="6 8">AM18-14LB</strain>
    </source>
</reference>
<dbReference type="EMBL" id="JAQNQY010000045">
    <property type="protein sequence ID" value="MDC1754744.1"/>
    <property type="molecule type" value="Genomic_DNA"/>
</dbReference>
<dbReference type="Proteomes" id="UP001218502">
    <property type="component" value="Unassembled WGS sequence"/>
</dbReference>
<dbReference type="AlphaFoldDB" id="A0A1Q6IFC5"/>
<evidence type="ECO:0000313" key="10">
    <source>
        <dbReference type="Proteomes" id="UP000462376"/>
    </source>
</evidence>
<reference evidence="3" key="4">
    <citation type="submission" date="2022-10" db="EMBL/GenBank/DDBJ databases">
        <title>Human gut microbiome strain richness.</title>
        <authorList>
            <person name="Chen-Liaw A."/>
        </authorList>
    </citation>
    <scope>NUCLEOTIDE SEQUENCE</scope>
    <source>
        <strain evidence="4">1001713st2_A4_1001713B170214_170313</strain>
        <strain evidence="3">A1_m1001262Bd0_191120</strain>
    </source>
</reference>
<dbReference type="EMBL" id="WCUV01000007">
    <property type="protein sequence ID" value="KAB4091689.1"/>
    <property type="molecule type" value="Genomic_DNA"/>
</dbReference>
<evidence type="ECO:0000313" key="6">
    <source>
        <dbReference type="EMBL" id="RHH33416.1"/>
    </source>
</evidence>
<dbReference type="Proteomes" id="UP001213309">
    <property type="component" value="Unassembled WGS sequence"/>
</dbReference>
<dbReference type="EMBL" id="JAQNSG010000010">
    <property type="protein sequence ID" value="MDC1880872.1"/>
    <property type="molecule type" value="Genomic_DNA"/>
</dbReference>
<evidence type="ECO:0000313" key="4">
    <source>
        <dbReference type="EMBL" id="MDC1880872.1"/>
    </source>
</evidence>
<evidence type="ECO:0000313" key="8">
    <source>
        <dbReference type="Proteomes" id="UP000283766"/>
    </source>
</evidence>
<dbReference type="GO" id="GO:0003677">
    <property type="term" value="F:DNA binding"/>
    <property type="evidence" value="ECO:0007669"/>
    <property type="project" value="InterPro"/>
</dbReference>
<evidence type="ECO:0000313" key="9">
    <source>
        <dbReference type="Proteomes" id="UP000432488"/>
    </source>
</evidence>
<evidence type="ECO:0000313" key="2">
    <source>
        <dbReference type="EMBL" id="KAB4234223.1"/>
    </source>
</evidence>
<evidence type="ECO:0000313" key="7">
    <source>
        <dbReference type="Proteomes" id="UP000186549"/>
    </source>
</evidence>
<dbReference type="RefSeq" id="WP_117696789.1">
    <property type="nucleotide sequence ID" value="NZ_BQNO01000001.1"/>
</dbReference>
<comment type="caution">
    <text evidence="5">The sequence shown here is derived from an EMBL/GenBank/DDBJ whole genome shotgun (WGS) entry which is preliminary data.</text>
</comment>
<proteinExistence type="predicted"/>
<dbReference type="GO" id="GO:0032259">
    <property type="term" value="P:methylation"/>
    <property type="evidence" value="ECO:0007669"/>
    <property type="project" value="UniProtKB-KW"/>
</dbReference>
<dbReference type="InterPro" id="IPR008593">
    <property type="entry name" value="Dam_MeTrfase"/>
</dbReference>
<sequence>MNTSFERSANASDEWYTPREIIEALGEFDLDPCAPMHPLWPTAKIMYNKQDNGLIQNWGGRIWLNPPYSKPLIWQFVEKLAEHGNGIALLFNRCDSNKFQDIIFTKATGMMFLRNRIKFFRPDGTRGDSPGCGSVLIAFGRENAEILRNCSLQGKYVELNNDK</sequence>
<name>A0A1Q6IFC5_BACUN</name>
<gene>
    <name evidence="5" type="ORF">BHV79_02080</name>
    <name evidence="6" type="ORF">DW216_04370</name>
    <name evidence="2" type="ORF">GAP47_14980</name>
    <name evidence="1" type="ORF">GAQ56_10830</name>
    <name evidence="3" type="ORF">POY80_20185</name>
    <name evidence="4" type="ORF">POZ24_12635</name>
</gene>
<keyword evidence="5" id="KW-0489">Methyltransferase</keyword>
<accession>A0A1Q6IFC5</accession>
<evidence type="ECO:0000313" key="3">
    <source>
        <dbReference type="EMBL" id="MDC1754744.1"/>
    </source>
</evidence>
<dbReference type="EMBL" id="WCTL01000014">
    <property type="protein sequence ID" value="KAB4234223.1"/>
    <property type="molecule type" value="Genomic_DNA"/>
</dbReference>
<reference evidence="5 7" key="1">
    <citation type="journal article" date="2016" name="Nat. Biotechnol.">
        <title>Measurement of bacterial replication rates in microbial communities.</title>
        <authorList>
            <person name="Brown C.T."/>
            <person name="Olm M.R."/>
            <person name="Thomas B.C."/>
            <person name="Banfield J.F."/>
        </authorList>
    </citation>
    <scope>NUCLEOTIDE SEQUENCE [LARGE SCALE GENOMIC DNA]</scope>
    <source>
        <strain evidence="5">45_41</strain>
    </source>
</reference>
<evidence type="ECO:0000313" key="1">
    <source>
        <dbReference type="EMBL" id="KAB4091689.1"/>
    </source>
</evidence>
<dbReference type="GO" id="GO:0009007">
    <property type="term" value="F:site-specific DNA-methyltransferase (adenine-specific) activity"/>
    <property type="evidence" value="ECO:0007669"/>
    <property type="project" value="InterPro"/>
</dbReference>
<keyword evidence="5" id="KW-0808">Transferase</keyword>
<reference evidence="9 10" key="3">
    <citation type="journal article" date="2019" name="Nat. Med.">
        <title>A library of human gut bacterial isolates paired with longitudinal multiomics data enables mechanistic microbiome research.</title>
        <authorList>
            <person name="Poyet M."/>
            <person name="Groussin M."/>
            <person name="Gibbons S.M."/>
            <person name="Avila-Pacheco J."/>
            <person name="Jiang X."/>
            <person name="Kearney S.M."/>
            <person name="Perrotta A.R."/>
            <person name="Berdy B."/>
            <person name="Zhao S."/>
            <person name="Lieberman T.D."/>
            <person name="Swanson P.K."/>
            <person name="Smith M."/>
            <person name="Roesemann S."/>
            <person name="Alexander J.E."/>
            <person name="Rich S.A."/>
            <person name="Livny J."/>
            <person name="Vlamakis H."/>
            <person name="Clish C."/>
            <person name="Bullock K."/>
            <person name="Deik A."/>
            <person name="Scott J."/>
            <person name="Pierce K.A."/>
            <person name="Xavier R.J."/>
            <person name="Alm E.J."/>
        </authorList>
    </citation>
    <scope>NUCLEOTIDE SEQUENCE [LARGE SCALE GENOMIC DNA]</scope>
    <source>
        <strain evidence="1 9">BIOML-A42</strain>
        <strain evidence="2 10">BIOML-A5</strain>
    </source>
</reference>